<keyword evidence="2" id="KW-0067">ATP-binding</keyword>
<accession>A0A9W8E5G2</accession>
<protein>
    <submittedName>
        <fullName evidence="4">Calcium/calmodulin-dependent protein kinase type I</fullName>
        <ecNumber evidence="4">2.7.11.17</ecNumber>
    </submittedName>
</protein>
<evidence type="ECO:0000256" key="1">
    <source>
        <dbReference type="ARBA" id="ARBA00022741"/>
    </source>
</evidence>
<dbReference type="GO" id="GO:0004683">
    <property type="term" value="F:calcium/calmodulin-dependent protein kinase activity"/>
    <property type="evidence" value="ECO:0007669"/>
    <property type="project" value="UniProtKB-EC"/>
</dbReference>
<evidence type="ECO:0000259" key="3">
    <source>
        <dbReference type="PROSITE" id="PS50011"/>
    </source>
</evidence>
<dbReference type="EC" id="2.7.11.17" evidence="4"/>
<dbReference type="OrthoDB" id="40902at2759"/>
<dbReference type="Pfam" id="PF00069">
    <property type="entry name" value="Pkinase"/>
    <property type="match status" value="1"/>
</dbReference>
<dbReference type="PROSITE" id="PS00108">
    <property type="entry name" value="PROTEIN_KINASE_ST"/>
    <property type="match status" value="1"/>
</dbReference>
<feature type="non-terminal residue" evidence="4">
    <location>
        <position position="1"/>
    </location>
</feature>
<dbReference type="PROSITE" id="PS50011">
    <property type="entry name" value="PROTEIN_KINASE_DOM"/>
    <property type="match status" value="1"/>
</dbReference>
<keyword evidence="5" id="KW-1185">Reference proteome</keyword>
<dbReference type="Gene3D" id="1.10.510.10">
    <property type="entry name" value="Transferase(Phosphotransferase) domain 1"/>
    <property type="match status" value="1"/>
</dbReference>
<dbReference type="AlphaFoldDB" id="A0A9W8E5G2"/>
<proteinExistence type="predicted"/>
<evidence type="ECO:0000313" key="4">
    <source>
        <dbReference type="EMBL" id="KAJ1959431.1"/>
    </source>
</evidence>
<comment type="caution">
    <text evidence="4">The sequence shown here is derived from an EMBL/GenBank/DDBJ whole genome shotgun (WGS) entry which is preliminary data.</text>
</comment>
<keyword evidence="1" id="KW-0547">Nucleotide-binding</keyword>
<evidence type="ECO:0000256" key="2">
    <source>
        <dbReference type="ARBA" id="ARBA00022840"/>
    </source>
</evidence>
<sequence>AYHIQTGERYAAKAISKNRVRGKEHLLRSEVSIMRKISAGHPNILTLHDCFETVKHVYLVTELAEGGDLFSRLSSHNGFSEARVATLIYQILVGLAYLHKQGIVHRDIKPENILFRSRDKDSDLLIADFGLSTLLSDDTTQAPRTKCGTMGYMAPEILLCQSYGRPVDMWAVGVMTYLLLSGYMPFEYGSATKLENNIDDYDLICDLLSYGRDLKFEPSNKWARISPGARNFISSLIVIEPERRLTATMALQHPWLTEMCSNSFLSPQSIPYPPGRFIPVTTLRSSSVSSTQSCPVRYHSLPDAEIRISVPVSVSVAGPATRSLESSRAPPSWSAYSETLLPSPFPSSPASPCPIDSPSVLSLEGAGRKVDDVGRGYHTPLPIQTIRVHANPPPVIRVQPPALENTATATVGRTPDKESLLSPYSAWQPDLHNVTHTFDHLQQSLGQPTKTFMRSPNSAADSPCPIKARRKLRKVLGAVRLCVILAQAIDSELFHTDNSLAPVTPIFVQ</sequence>
<dbReference type="PANTHER" id="PTHR24347">
    <property type="entry name" value="SERINE/THREONINE-PROTEIN KINASE"/>
    <property type="match status" value="1"/>
</dbReference>
<dbReference type="FunFam" id="1.10.510.10:FF:000571">
    <property type="entry name" value="Maternal embryonic leucine zipper kinase"/>
    <property type="match status" value="1"/>
</dbReference>
<dbReference type="GO" id="GO:0005524">
    <property type="term" value="F:ATP binding"/>
    <property type="evidence" value="ECO:0007669"/>
    <property type="project" value="UniProtKB-KW"/>
</dbReference>
<keyword evidence="4" id="KW-0418">Kinase</keyword>
<dbReference type="InterPro" id="IPR000719">
    <property type="entry name" value="Prot_kinase_dom"/>
</dbReference>
<dbReference type="InterPro" id="IPR008271">
    <property type="entry name" value="Ser/Thr_kinase_AS"/>
</dbReference>
<name>A0A9W8E5G2_9FUNG</name>
<dbReference type="Proteomes" id="UP001150925">
    <property type="component" value="Unassembled WGS sequence"/>
</dbReference>
<dbReference type="SUPFAM" id="SSF56112">
    <property type="entry name" value="Protein kinase-like (PK-like)"/>
    <property type="match status" value="1"/>
</dbReference>
<keyword evidence="4" id="KW-0808">Transferase</keyword>
<dbReference type="InterPro" id="IPR011009">
    <property type="entry name" value="Kinase-like_dom_sf"/>
</dbReference>
<gene>
    <name evidence="4" type="primary">cmk1</name>
    <name evidence="4" type="ORF">IWQ62_004612</name>
</gene>
<dbReference type="SMART" id="SM00220">
    <property type="entry name" value="S_TKc"/>
    <property type="match status" value="1"/>
</dbReference>
<dbReference type="CDD" id="cd05117">
    <property type="entry name" value="STKc_CAMK"/>
    <property type="match status" value="1"/>
</dbReference>
<dbReference type="Gene3D" id="3.30.200.20">
    <property type="entry name" value="Phosphorylase Kinase, domain 1"/>
    <property type="match status" value="1"/>
</dbReference>
<evidence type="ECO:0000313" key="5">
    <source>
        <dbReference type="Proteomes" id="UP001150925"/>
    </source>
</evidence>
<feature type="domain" description="Protein kinase" evidence="3">
    <location>
        <begin position="1"/>
        <end position="256"/>
    </location>
</feature>
<reference evidence="4" key="1">
    <citation type="submission" date="2022-07" db="EMBL/GenBank/DDBJ databases">
        <title>Phylogenomic reconstructions and comparative analyses of Kickxellomycotina fungi.</title>
        <authorList>
            <person name="Reynolds N.K."/>
            <person name="Stajich J.E."/>
            <person name="Barry K."/>
            <person name="Grigoriev I.V."/>
            <person name="Crous P."/>
            <person name="Smith M.E."/>
        </authorList>
    </citation>
    <scope>NUCLEOTIDE SEQUENCE</scope>
    <source>
        <strain evidence="4">RSA 1196</strain>
    </source>
</reference>
<dbReference type="EMBL" id="JANBPY010001590">
    <property type="protein sequence ID" value="KAJ1959431.1"/>
    <property type="molecule type" value="Genomic_DNA"/>
</dbReference>
<organism evidence="4 5">
    <name type="scientific">Dispira parvispora</name>
    <dbReference type="NCBI Taxonomy" id="1520584"/>
    <lineage>
        <taxon>Eukaryota</taxon>
        <taxon>Fungi</taxon>
        <taxon>Fungi incertae sedis</taxon>
        <taxon>Zoopagomycota</taxon>
        <taxon>Kickxellomycotina</taxon>
        <taxon>Dimargaritomycetes</taxon>
        <taxon>Dimargaritales</taxon>
        <taxon>Dimargaritaceae</taxon>
        <taxon>Dispira</taxon>
    </lineage>
</organism>